<dbReference type="RefSeq" id="XP_040793794.1">
    <property type="nucleotide sequence ID" value="XM_040931559.1"/>
</dbReference>
<name>A0A9P4GUE5_9PLEO</name>
<sequence length="272" mass="30171">MSKLAVILGLLGVTTVYANNGIPEHYFTDNQGIDAAQAGSPMWHMASGSCLPSAAEDGQGHQTNGVDPGSGDCAVGAYLGHGCPGDSTWRGSNNVWYHDAPGEPFYDIPTYFTTRKCGDRDWRIYYGVYFKKDVGHKSDWEWAVMKWTPDGPGGSWVRNSVVLQVDKTWGGGNYGDIPNTFDRSGDQFQDGNRNRDHPKFYFGKHHHAVHWDMSGNFKSTCPGLGTDDFRSNDFQFWAHSDLRHINFIGSDWNYGQATNPHAVDLCDGHGKI</sequence>
<feature type="chain" id="PRO_5040418419" evidence="1">
    <location>
        <begin position="19"/>
        <end position="272"/>
    </location>
</feature>
<proteinExistence type="predicted"/>
<dbReference type="Proteomes" id="UP000800039">
    <property type="component" value="Unassembled WGS sequence"/>
</dbReference>
<dbReference type="OrthoDB" id="10255963at2759"/>
<evidence type="ECO:0000313" key="2">
    <source>
        <dbReference type="EMBL" id="KAF1851231.1"/>
    </source>
</evidence>
<accession>A0A9P4GUE5</accession>
<dbReference type="GeneID" id="63848811"/>
<evidence type="ECO:0000313" key="3">
    <source>
        <dbReference type="Proteomes" id="UP000800039"/>
    </source>
</evidence>
<reference evidence="2" key="1">
    <citation type="submission" date="2020-01" db="EMBL/GenBank/DDBJ databases">
        <authorList>
            <consortium name="DOE Joint Genome Institute"/>
            <person name="Haridas S."/>
            <person name="Albert R."/>
            <person name="Binder M."/>
            <person name="Bloem J."/>
            <person name="Labutti K."/>
            <person name="Salamov A."/>
            <person name="Andreopoulos B."/>
            <person name="Baker S.E."/>
            <person name="Barry K."/>
            <person name="Bills G."/>
            <person name="Bluhm B.H."/>
            <person name="Cannon C."/>
            <person name="Castanera R."/>
            <person name="Culley D.E."/>
            <person name="Daum C."/>
            <person name="Ezra D."/>
            <person name="Gonzalez J.B."/>
            <person name="Henrissat B."/>
            <person name="Kuo A."/>
            <person name="Liang C."/>
            <person name="Lipzen A."/>
            <person name="Lutzoni F."/>
            <person name="Magnuson J."/>
            <person name="Mondo S."/>
            <person name="Nolan M."/>
            <person name="Ohm R."/>
            <person name="Pangilinan J."/>
            <person name="Park H.-J."/>
            <person name="Ramirez L."/>
            <person name="Alfaro M."/>
            <person name="Sun H."/>
            <person name="Tritt A."/>
            <person name="Yoshinaga Y."/>
            <person name="Zwiers L.-H."/>
            <person name="Turgeon B.G."/>
            <person name="Goodwin S.B."/>
            <person name="Spatafora J.W."/>
            <person name="Crous P.W."/>
            <person name="Grigoriev I.V."/>
        </authorList>
    </citation>
    <scope>NUCLEOTIDE SEQUENCE</scope>
    <source>
        <strain evidence="2">CBS 394.84</strain>
    </source>
</reference>
<dbReference type="EMBL" id="ML976614">
    <property type="protein sequence ID" value="KAF1851231.1"/>
    <property type="molecule type" value="Genomic_DNA"/>
</dbReference>
<gene>
    <name evidence="2" type="ORF">K460DRAFT_351184</name>
</gene>
<keyword evidence="1" id="KW-0732">Signal</keyword>
<feature type="signal peptide" evidence="1">
    <location>
        <begin position="1"/>
        <end position="18"/>
    </location>
</feature>
<keyword evidence="3" id="KW-1185">Reference proteome</keyword>
<organism evidence="2 3">
    <name type="scientific">Cucurbitaria berberidis CBS 394.84</name>
    <dbReference type="NCBI Taxonomy" id="1168544"/>
    <lineage>
        <taxon>Eukaryota</taxon>
        <taxon>Fungi</taxon>
        <taxon>Dikarya</taxon>
        <taxon>Ascomycota</taxon>
        <taxon>Pezizomycotina</taxon>
        <taxon>Dothideomycetes</taxon>
        <taxon>Pleosporomycetidae</taxon>
        <taxon>Pleosporales</taxon>
        <taxon>Pleosporineae</taxon>
        <taxon>Cucurbitariaceae</taxon>
        <taxon>Cucurbitaria</taxon>
    </lineage>
</organism>
<evidence type="ECO:0000256" key="1">
    <source>
        <dbReference type="SAM" id="SignalP"/>
    </source>
</evidence>
<comment type="caution">
    <text evidence="2">The sequence shown here is derived from an EMBL/GenBank/DDBJ whole genome shotgun (WGS) entry which is preliminary data.</text>
</comment>
<dbReference type="AlphaFoldDB" id="A0A9P4GUE5"/>
<protein>
    <submittedName>
        <fullName evidence="2">Uncharacterized protein</fullName>
    </submittedName>
</protein>